<evidence type="ECO:0000256" key="4">
    <source>
        <dbReference type="ARBA" id="ARBA00022989"/>
    </source>
</evidence>
<name>A0A7D4BJ92_9BACL</name>
<sequence length="172" mass="17864">MISVALGMDAFSLGIGVGMKGIVRRQVFLISGSVGVLHVVMPLLGYGMGRVLGFYLERIAVMVGGGLLCFLGLNMIYSAFRDSRSGGGINISSIWGIGLFSVSVSLDSLSAGLSLGFFDADGWLAVTLFGVMGTLMGAAGLLLGQHVGSRIGDYGEAVGGIILFFLGLRFLM</sequence>
<dbReference type="PANTHER" id="PTHR35529:SF1">
    <property type="entry name" value="MANGANESE EFFLUX PUMP MNTP-RELATED"/>
    <property type="match status" value="1"/>
</dbReference>
<protein>
    <recommendedName>
        <fullName evidence="8">Putative manganese efflux pump MntP</fullName>
    </recommendedName>
</protein>
<evidence type="ECO:0000313" key="9">
    <source>
        <dbReference type="EMBL" id="QKG86095.1"/>
    </source>
</evidence>
<keyword evidence="4 8" id="KW-1133">Transmembrane helix</keyword>
<feature type="transmembrane region" description="Helical" evidence="8">
    <location>
        <begin position="123"/>
        <end position="142"/>
    </location>
</feature>
<keyword evidence="7 8" id="KW-0464">Manganese</keyword>
<evidence type="ECO:0000256" key="8">
    <source>
        <dbReference type="HAMAP-Rule" id="MF_01521"/>
    </source>
</evidence>
<feature type="transmembrane region" description="Helical" evidence="8">
    <location>
        <begin position="27"/>
        <end position="47"/>
    </location>
</feature>
<comment type="subcellular location">
    <subcellularLocation>
        <location evidence="8">Cell membrane</location>
        <topology evidence="8">Multi-pass membrane protein</topology>
    </subcellularLocation>
</comment>
<dbReference type="HAMAP" id="MF_01521">
    <property type="entry name" value="MntP_pump"/>
    <property type="match status" value="1"/>
</dbReference>
<dbReference type="GO" id="GO:0005384">
    <property type="term" value="F:manganese ion transmembrane transporter activity"/>
    <property type="evidence" value="ECO:0007669"/>
    <property type="project" value="UniProtKB-UniRule"/>
</dbReference>
<evidence type="ECO:0000256" key="3">
    <source>
        <dbReference type="ARBA" id="ARBA00022692"/>
    </source>
</evidence>
<dbReference type="Pfam" id="PF02659">
    <property type="entry name" value="Mntp"/>
    <property type="match status" value="1"/>
</dbReference>
<accession>A0A7D4BJ92</accession>
<organism evidence="9 10">
    <name type="scientific">Kroppenstedtia pulmonis</name>
    <dbReference type="NCBI Taxonomy" id="1380685"/>
    <lineage>
        <taxon>Bacteria</taxon>
        <taxon>Bacillati</taxon>
        <taxon>Bacillota</taxon>
        <taxon>Bacilli</taxon>
        <taxon>Bacillales</taxon>
        <taxon>Thermoactinomycetaceae</taxon>
        <taxon>Kroppenstedtia</taxon>
    </lineage>
</organism>
<gene>
    <name evidence="8" type="primary">mntP</name>
    <name evidence="9" type="ORF">GXN76_15570</name>
</gene>
<evidence type="ECO:0000313" key="10">
    <source>
        <dbReference type="Proteomes" id="UP000503088"/>
    </source>
</evidence>
<keyword evidence="2 8" id="KW-1003">Cell membrane</keyword>
<dbReference type="InterPro" id="IPR022929">
    <property type="entry name" value="Put_MntP"/>
</dbReference>
<dbReference type="EMBL" id="CP048104">
    <property type="protein sequence ID" value="QKG86095.1"/>
    <property type="molecule type" value="Genomic_DNA"/>
</dbReference>
<dbReference type="KEGG" id="kpul:GXN76_15570"/>
<dbReference type="Proteomes" id="UP000503088">
    <property type="component" value="Chromosome"/>
</dbReference>
<evidence type="ECO:0000256" key="6">
    <source>
        <dbReference type="ARBA" id="ARBA00023136"/>
    </source>
</evidence>
<feature type="transmembrane region" description="Helical" evidence="8">
    <location>
        <begin position="92"/>
        <end position="117"/>
    </location>
</feature>
<keyword evidence="1 8" id="KW-0813">Transport</keyword>
<reference evidence="9 10" key="1">
    <citation type="submission" date="2020-01" db="EMBL/GenBank/DDBJ databases">
        <authorList>
            <person name="Gulvik C.A."/>
            <person name="Batra D.G."/>
        </authorList>
    </citation>
    <scope>NUCLEOTIDE SEQUENCE [LARGE SCALE GENOMIC DNA]</scope>
    <source>
        <strain evidence="9 10">W9323</strain>
    </source>
</reference>
<keyword evidence="3 8" id="KW-0812">Transmembrane</keyword>
<dbReference type="PANTHER" id="PTHR35529">
    <property type="entry name" value="MANGANESE EFFLUX PUMP MNTP-RELATED"/>
    <property type="match status" value="1"/>
</dbReference>
<evidence type="ECO:0000256" key="2">
    <source>
        <dbReference type="ARBA" id="ARBA00022475"/>
    </source>
</evidence>
<feature type="transmembrane region" description="Helical" evidence="8">
    <location>
        <begin position="59"/>
        <end position="80"/>
    </location>
</feature>
<comment type="similarity">
    <text evidence="8">Belongs to the MntP (TC 9.B.29) family.</text>
</comment>
<evidence type="ECO:0000256" key="5">
    <source>
        <dbReference type="ARBA" id="ARBA00023065"/>
    </source>
</evidence>
<evidence type="ECO:0000256" key="7">
    <source>
        <dbReference type="ARBA" id="ARBA00023211"/>
    </source>
</evidence>
<feature type="transmembrane region" description="Helical" evidence="8">
    <location>
        <begin position="154"/>
        <end position="171"/>
    </location>
</feature>
<comment type="function">
    <text evidence="8">Probably functions as a manganese efflux pump.</text>
</comment>
<proteinExistence type="inferred from homology"/>
<dbReference type="AlphaFoldDB" id="A0A7D4BJ92"/>
<keyword evidence="6 8" id="KW-0472">Membrane</keyword>
<dbReference type="GO" id="GO:0005886">
    <property type="term" value="C:plasma membrane"/>
    <property type="evidence" value="ECO:0007669"/>
    <property type="project" value="UniProtKB-SubCell"/>
</dbReference>
<keyword evidence="5 8" id="KW-0406">Ion transport</keyword>
<keyword evidence="10" id="KW-1185">Reference proteome</keyword>
<evidence type="ECO:0000256" key="1">
    <source>
        <dbReference type="ARBA" id="ARBA00022448"/>
    </source>
</evidence>
<dbReference type="InterPro" id="IPR003810">
    <property type="entry name" value="Mntp/YtaF"/>
</dbReference>